<keyword evidence="3" id="KW-0479">Metal-binding</keyword>
<dbReference type="InterPro" id="IPR005502">
    <property type="entry name" value="Ribosyl_crysJ1"/>
</dbReference>
<feature type="binding site" evidence="3">
    <location>
        <position position="271"/>
    </location>
    <ligand>
        <name>Mg(2+)</name>
        <dbReference type="ChEBI" id="CHEBI:18420"/>
        <label>1</label>
    </ligand>
</feature>
<proteinExistence type="inferred from homology"/>
<protein>
    <recommendedName>
        <fullName evidence="6">ADP-ribosylglycohydrolase</fullName>
    </recommendedName>
</protein>
<dbReference type="PANTHER" id="PTHR16222:SF24">
    <property type="entry name" value="ADP-RIBOSYLHYDROLASE ARH3"/>
    <property type="match status" value="1"/>
</dbReference>
<dbReference type="EMBL" id="LIZX01000027">
    <property type="protein sequence ID" value="KPJ69302.1"/>
    <property type="molecule type" value="Genomic_DNA"/>
</dbReference>
<dbReference type="PATRIC" id="fig|1703775.3.peg.1170"/>
<name>A0A0S7Y3P6_UNCSA</name>
<evidence type="ECO:0000256" key="1">
    <source>
        <dbReference type="ARBA" id="ARBA00010702"/>
    </source>
</evidence>
<comment type="similarity">
    <text evidence="1">Belongs to the ADP-ribosylglycohydrolase family.</text>
</comment>
<accession>A0A0S7Y3P6</accession>
<feature type="binding site" evidence="3">
    <location>
        <position position="268"/>
    </location>
    <ligand>
        <name>Mg(2+)</name>
        <dbReference type="ChEBI" id="CHEBI:18420"/>
        <label>1</label>
    </ligand>
</feature>
<keyword evidence="2" id="KW-0378">Hydrolase</keyword>
<organism evidence="4 5">
    <name type="scientific">candidate division WOR-1 bacterium DG_54_3</name>
    <dbReference type="NCBI Taxonomy" id="1703775"/>
    <lineage>
        <taxon>Bacteria</taxon>
        <taxon>Bacillati</taxon>
        <taxon>Saganbacteria</taxon>
    </lineage>
</organism>
<feature type="binding site" evidence="3">
    <location>
        <position position="56"/>
    </location>
    <ligand>
        <name>Mg(2+)</name>
        <dbReference type="ChEBI" id="CHEBI:18420"/>
        <label>1</label>
    </ligand>
</feature>
<dbReference type="GO" id="GO:0046872">
    <property type="term" value="F:metal ion binding"/>
    <property type="evidence" value="ECO:0007669"/>
    <property type="project" value="UniProtKB-KW"/>
</dbReference>
<dbReference type="Proteomes" id="UP000051861">
    <property type="component" value="Unassembled WGS sequence"/>
</dbReference>
<comment type="caution">
    <text evidence="4">The sequence shown here is derived from an EMBL/GenBank/DDBJ whole genome shotgun (WGS) entry which is preliminary data.</text>
</comment>
<evidence type="ECO:0000313" key="5">
    <source>
        <dbReference type="Proteomes" id="UP000051861"/>
    </source>
</evidence>
<evidence type="ECO:0000256" key="3">
    <source>
        <dbReference type="PIRSR" id="PIRSR605502-1"/>
    </source>
</evidence>
<dbReference type="PANTHER" id="PTHR16222">
    <property type="entry name" value="ADP-RIBOSYLGLYCOHYDROLASE"/>
    <property type="match status" value="1"/>
</dbReference>
<dbReference type="Pfam" id="PF03747">
    <property type="entry name" value="ADP_ribosyl_GH"/>
    <property type="match status" value="1"/>
</dbReference>
<dbReference type="Gene3D" id="1.10.4080.10">
    <property type="entry name" value="ADP-ribosylation/Crystallin J1"/>
    <property type="match status" value="1"/>
</dbReference>
<dbReference type="InterPro" id="IPR036705">
    <property type="entry name" value="Ribosyl_crysJ1_sf"/>
</dbReference>
<evidence type="ECO:0000313" key="4">
    <source>
        <dbReference type="EMBL" id="KPJ69302.1"/>
    </source>
</evidence>
<gene>
    <name evidence="4" type="ORF">AMJ44_04175</name>
</gene>
<sequence>MINKYNGCLLGLAIGDALGAPVESLSLSEIKIKYGEEGITDFDAWDRFRAGSYSEDTQMSLVTAIGCIKAYQNIMYNRGNSSTDVVYSGYLEWLHSQKNPFWLRYTGNTIQSALESGRMGTIEEPINNSKDCNGLMRTAAVGLAYPSDMAFREGAEYAAITHGHPSGYLPAGFLSKMIAHIIEGSTLREAVEMSKKKLMDYEGHEETLRRIESAIEFSLSQESIENAIRALGEGHTGEDALGIAIYCSLKFFYDFEKGVQAAVNHSGDSDSTGTIAGAILGAFLGVEAIPDNWIRNLEDTDTITQIATDIFKVFKMRETLALKRYPLS</sequence>
<reference evidence="4 5" key="1">
    <citation type="journal article" date="2015" name="Microbiome">
        <title>Genomic resolution of linkages in carbon, nitrogen, and sulfur cycling among widespread estuary sediment bacteria.</title>
        <authorList>
            <person name="Baker B.J."/>
            <person name="Lazar C.S."/>
            <person name="Teske A.P."/>
            <person name="Dick G.J."/>
        </authorList>
    </citation>
    <scope>NUCLEOTIDE SEQUENCE [LARGE SCALE GENOMIC DNA]</scope>
    <source>
        <strain evidence="4">DG_54_3</strain>
    </source>
</reference>
<dbReference type="AlphaFoldDB" id="A0A0S7Y3P6"/>
<evidence type="ECO:0008006" key="6">
    <source>
        <dbReference type="Google" id="ProtNLM"/>
    </source>
</evidence>
<dbReference type="InterPro" id="IPR050792">
    <property type="entry name" value="ADP-ribosylglycohydrolase"/>
</dbReference>
<comment type="cofactor">
    <cofactor evidence="3">
        <name>Mg(2+)</name>
        <dbReference type="ChEBI" id="CHEBI:18420"/>
    </cofactor>
    <text evidence="3">Binds 2 magnesium ions per subunit.</text>
</comment>
<keyword evidence="3" id="KW-0460">Magnesium</keyword>
<dbReference type="SUPFAM" id="SSF101478">
    <property type="entry name" value="ADP-ribosylglycohydrolase"/>
    <property type="match status" value="1"/>
</dbReference>
<evidence type="ECO:0000256" key="2">
    <source>
        <dbReference type="ARBA" id="ARBA00022801"/>
    </source>
</evidence>
<feature type="binding site" evidence="3">
    <location>
        <position position="270"/>
    </location>
    <ligand>
        <name>Mg(2+)</name>
        <dbReference type="ChEBI" id="CHEBI:18420"/>
        <label>1</label>
    </ligand>
</feature>
<dbReference type="GO" id="GO:0016787">
    <property type="term" value="F:hydrolase activity"/>
    <property type="evidence" value="ECO:0007669"/>
    <property type="project" value="UniProtKB-KW"/>
</dbReference>
<feature type="binding site" evidence="3">
    <location>
        <position position="54"/>
    </location>
    <ligand>
        <name>Mg(2+)</name>
        <dbReference type="ChEBI" id="CHEBI:18420"/>
        <label>1</label>
    </ligand>
</feature>